<dbReference type="PRINTS" id="PR00834">
    <property type="entry name" value="PROTEASES2C"/>
</dbReference>
<keyword evidence="3" id="KW-0472">Membrane</keyword>
<reference evidence="5 6" key="1">
    <citation type="submission" date="2020-01" db="EMBL/GenBank/DDBJ databases">
        <title>Genomes assembled from Gulf of Kutch pelagic sediment metagenomes.</title>
        <authorList>
            <person name="Chandrashekar M."/>
            <person name="Mahajan M.S."/>
            <person name="Dave K.J."/>
            <person name="Vatsa P."/>
            <person name="Nathani N.M."/>
        </authorList>
    </citation>
    <scope>NUCLEOTIDE SEQUENCE [LARGE SCALE GENOMIC DNA]</scope>
    <source>
        <strain evidence="5">KS3-K002</strain>
    </source>
</reference>
<sequence>MSDPLRSKLRIFLYASLALAIGLGLGSAFHWAKGGEAATLPAAAQRVQEAAVPAAATTEQQVASPSAVAGLAEVSRAFVAIAETVTPAVVSVSTLGNPSQQVPEGFEDLFGPFQQHPDVEYDVPLGRGSGFIVSEDGYILTNNHVVANAHRIQVELPDNRQYEAELIGRDPTTDVAVLKIEADDLPVVKIGDSETTAVGEFVMAIGNPGIAATSALPFTVTAGIVSATGRNLGIIQRAADGSEYAIEDLIQTDAVINPGNSGGPLVNYRGEVIGINTAIASLTGFYQGYGFAIPISLARDVMADLIEYGRVRRAALRVSVLPVSAADMRAYSLPDRKGAVVQDFPDDSPAEAAGIRPGDVIIAINDLPVDRVGQLQRTIASFEPGERVRVTVVRYAERMEFDVRLAEARIDQPEIRTAAVEARPGNTLLGIQVREADRRTLVEWGGFPDHMALEGVLVTRVAPYGPASNAGIRQRFLIQRVNGQPVGNVDEFDEALEDVRPGDVVSFDGVYPIDGDVLHRIINVEVPLR</sequence>
<dbReference type="SUPFAM" id="SSF50494">
    <property type="entry name" value="Trypsin-like serine proteases"/>
    <property type="match status" value="1"/>
</dbReference>
<dbReference type="InterPro" id="IPR001940">
    <property type="entry name" value="Peptidase_S1C"/>
</dbReference>
<keyword evidence="2" id="KW-0378">Hydrolase</keyword>
<dbReference type="Pfam" id="PF13180">
    <property type="entry name" value="PDZ_2"/>
    <property type="match status" value="2"/>
</dbReference>
<dbReference type="Proteomes" id="UP000702544">
    <property type="component" value="Unassembled WGS sequence"/>
</dbReference>
<evidence type="ECO:0000259" key="4">
    <source>
        <dbReference type="PROSITE" id="PS50106"/>
    </source>
</evidence>
<dbReference type="InterPro" id="IPR036034">
    <property type="entry name" value="PDZ_sf"/>
</dbReference>
<evidence type="ECO:0000256" key="1">
    <source>
        <dbReference type="ARBA" id="ARBA00022670"/>
    </source>
</evidence>
<dbReference type="Gene3D" id="2.40.10.120">
    <property type="match status" value="1"/>
</dbReference>
<dbReference type="PROSITE" id="PS50106">
    <property type="entry name" value="PDZ"/>
    <property type="match status" value="1"/>
</dbReference>
<dbReference type="PANTHER" id="PTHR43343:SF3">
    <property type="entry name" value="PROTEASE DO-LIKE 8, CHLOROPLASTIC"/>
    <property type="match status" value="1"/>
</dbReference>
<proteinExistence type="predicted"/>
<evidence type="ECO:0000313" key="6">
    <source>
        <dbReference type="Proteomes" id="UP000702544"/>
    </source>
</evidence>
<dbReference type="InterPro" id="IPR009003">
    <property type="entry name" value="Peptidase_S1_PA"/>
</dbReference>
<feature type="transmembrane region" description="Helical" evidence="3">
    <location>
        <begin position="12"/>
        <end position="32"/>
    </location>
</feature>
<name>A0AAE5C7R6_9BACT</name>
<accession>A0AAE5C7R6</accession>
<dbReference type="PANTHER" id="PTHR43343">
    <property type="entry name" value="PEPTIDASE S12"/>
    <property type="match status" value="1"/>
</dbReference>
<dbReference type="SMART" id="SM00228">
    <property type="entry name" value="PDZ"/>
    <property type="match status" value="2"/>
</dbReference>
<dbReference type="GO" id="GO:0006508">
    <property type="term" value="P:proteolysis"/>
    <property type="evidence" value="ECO:0007669"/>
    <property type="project" value="UniProtKB-KW"/>
</dbReference>
<dbReference type="SUPFAM" id="SSF50156">
    <property type="entry name" value="PDZ domain-like"/>
    <property type="match status" value="2"/>
</dbReference>
<dbReference type="AlphaFoldDB" id="A0AAE5C7R6"/>
<dbReference type="Gene3D" id="2.30.42.10">
    <property type="match status" value="2"/>
</dbReference>
<evidence type="ECO:0000256" key="2">
    <source>
        <dbReference type="ARBA" id="ARBA00022801"/>
    </source>
</evidence>
<keyword evidence="1" id="KW-0645">Protease</keyword>
<evidence type="ECO:0000256" key="3">
    <source>
        <dbReference type="SAM" id="Phobius"/>
    </source>
</evidence>
<dbReference type="EMBL" id="JAACAK010000012">
    <property type="protein sequence ID" value="NIR73741.1"/>
    <property type="molecule type" value="Genomic_DNA"/>
</dbReference>
<keyword evidence="3" id="KW-0812">Transmembrane</keyword>
<protein>
    <submittedName>
        <fullName evidence="5">PDZ domain-containing protein</fullName>
    </submittedName>
</protein>
<dbReference type="InterPro" id="IPR001478">
    <property type="entry name" value="PDZ"/>
</dbReference>
<keyword evidence="3" id="KW-1133">Transmembrane helix</keyword>
<dbReference type="Pfam" id="PF13365">
    <property type="entry name" value="Trypsin_2"/>
    <property type="match status" value="1"/>
</dbReference>
<dbReference type="InterPro" id="IPR051201">
    <property type="entry name" value="Chloro_Bact_Ser_Proteases"/>
</dbReference>
<gene>
    <name evidence="5" type="ORF">GWO12_01295</name>
</gene>
<organism evidence="5 6">
    <name type="scientific">Candidatus Kutchimonas denitrificans</name>
    <dbReference type="NCBI Taxonomy" id="3056748"/>
    <lineage>
        <taxon>Bacteria</taxon>
        <taxon>Pseudomonadati</taxon>
        <taxon>Gemmatimonadota</taxon>
        <taxon>Gemmatimonadia</taxon>
        <taxon>Candidatus Palauibacterales</taxon>
        <taxon>Candidatus Palauibacteraceae</taxon>
        <taxon>Candidatus Kutchimonas</taxon>
    </lineage>
</organism>
<dbReference type="GO" id="GO:0004252">
    <property type="term" value="F:serine-type endopeptidase activity"/>
    <property type="evidence" value="ECO:0007669"/>
    <property type="project" value="InterPro"/>
</dbReference>
<evidence type="ECO:0000313" key="5">
    <source>
        <dbReference type="EMBL" id="NIR73741.1"/>
    </source>
</evidence>
<feature type="domain" description="PDZ" evidence="4">
    <location>
        <begin position="305"/>
        <end position="396"/>
    </location>
</feature>
<comment type="caution">
    <text evidence="5">The sequence shown here is derived from an EMBL/GenBank/DDBJ whole genome shotgun (WGS) entry which is preliminary data.</text>
</comment>